<dbReference type="PRINTS" id="PR00344">
    <property type="entry name" value="BCTRLSENSOR"/>
</dbReference>
<dbReference type="GO" id="GO:0000155">
    <property type="term" value="F:phosphorelay sensor kinase activity"/>
    <property type="evidence" value="ECO:0007669"/>
    <property type="project" value="InterPro"/>
</dbReference>
<dbReference type="CDD" id="cd00082">
    <property type="entry name" value="HisKA"/>
    <property type="match status" value="1"/>
</dbReference>
<feature type="transmembrane region" description="Helical" evidence="6">
    <location>
        <begin position="172"/>
        <end position="194"/>
    </location>
</feature>
<keyword evidence="5" id="KW-0418">Kinase</keyword>
<dbReference type="AlphaFoldDB" id="A0A098SAI6"/>
<dbReference type="EMBL" id="JPOS01000022">
    <property type="protein sequence ID" value="KGE88097.1"/>
    <property type="molecule type" value="Genomic_DNA"/>
</dbReference>
<comment type="caution">
    <text evidence="8">The sequence shown here is derived from an EMBL/GenBank/DDBJ whole genome shotgun (WGS) entry which is preliminary data.</text>
</comment>
<dbReference type="Proteomes" id="UP000029736">
    <property type="component" value="Unassembled WGS sequence"/>
</dbReference>
<evidence type="ECO:0000256" key="2">
    <source>
        <dbReference type="ARBA" id="ARBA00012438"/>
    </source>
</evidence>
<dbReference type="SUPFAM" id="SSF55874">
    <property type="entry name" value="ATPase domain of HSP90 chaperone/DNA topoisomerase II/histidine kinase"/>
    <property type="match status" value="1"/>
</dbReference>
<dbReference type="InterPro" id="IPR003594">
    <property type="entry name" value="HATPase_dom"/>
</dbReference>
<dbReference type="Pfam" id="PF00512">
    <property type="entry name" value="HisKA"/>
    <property type="match status" value="1"/>
</dbReference>
<evidence type="ECO:0000313" key="9">
    <source>
        <dbReference type="Proteomes" id="UP000029736"/>
    </source>
</evidence>
<dbReference type="Pfam" id="PF02518">
    <property type="entry name" value="HATPase_c"/>
    <property type="match status" value="1"/>
</dbReference>
<dbReference type="Gene3D" id="3.30.565.10">
    <property type="entry name" value="Histidine kinase-like ATPase, C-terminal domain"/>
    <property type="match status" value="1"/>
</dbReference>
<dbReference type="CDD" id="cd00075">
    <property type="entry name" value="HATPase"/>
    <property type="match status" value="1"/>
</dbReference>
<dbReference type="GO" id="GO:0030295">
    <property type="term" value="F:protein kinase activator activity"/>
    <property type="evidence" value="ECO:0007669"/>
    <property type="project" value="TreeGrafter"/>
</dbReference>
<dbReference type="STRING" id="1524460.IX84_11130"/>
<keyword evidence="9" id="KW-1185">Reference proteome</keyword>
<dbReference type="InterPro" id="IPR050351">
    <property type="entry name" value="BphY/WalK/GraS-like"/>
</dbReference>
<keyword evidence="6" id="KW-0472">Membrane</keyword>
<dbReference type="InterPro" id="IPR005467">
    <property type="entry name" value="His_kinase_dom"/>
</dbReference>
<dbReference type="OrthoDB" id="1933776at2"/>
<dbReference type="GO" id="GO:0000156">
    <property type="term" value="F:phosphorelay response regulator activity"/>
    <property type="evidence" value="ECO:0007669"/>
    <property type="project" value="TreeGrafter"/>
</dbReference>
<evidence type="ECO:0000313" key="8">
    <source>
        <dbReference type="EMBL" id="KGE88097.1"/>
    </source>
</evidence>
<dbReference type="RefSeq" id="WP_044219933.1">
    <property type="nucleotide sequence ID" value="NZ_JBKAGJ010000041.1"/>
</dbReference>
<dbReference type="PANTHER" id="PTHR42878:SF13">
    <property type="entry name" value="HISTIDINE KINASE"/>
    <property type="match status" value="1"/>
</dbReference>
<evidence type="ECO:0000256" key="5">
    <source>
        <dbReference type="ARBA" id="ARBA00022777"/>
    </source>
</evidence>
<evidence type="ECO:0000256" key="1">
    <source>
        <dbReference type="ARBA" id="ARBA00000085"/>
    </source>
</evidence>
<protein>
    <recommendedName>
        <fullName evidence="2">histidine kinase</fullName>
        <ecNumber evidence="2">2.7.13.3</ecNumber>
    </recommendedName>
</protein>
<evidence type="ECO:0000256" key="4">
    <source>
        <dbReference type="ARBA" id="ARBA00022679"/>
    </source>
</evidence>
<dbReference type="PROSITE" id="PS50109">
    <property type="entry name" value="HIS_KIN"/>
    <property type="match status" value="1"/>
</dbReference>
<dbReference type="InterPro" id="IPR036097">
    <property type="entry name" value="HisK_dim/P_sf"/>
</dbReference>
<dbReference type="Gene3D" id="1.10.287.130">
    <property type="match status" value="1"/>
</dbReference>
<keyword evidence="3" id="KW-0597">Phosphoprotein</keyword>
<keyword evidence="6" id="KW-1133">Transmembrane helix</keyword>
<keyword evidence="4" id="KW-0808">Transferase</keyword>
<reference evidence="8 9" key="1">
    <citation type="journal article" date="2014" name="Int. J. Syst. Evol. Microbiol.">
        <title>Phaeodactylibacter xiamenensis gen. nov., sp. nov., a member of the family Saprospiraceae isolated from the marine alga Phaeodactylum tricornutum.</title>
        <authorList>
            <person name="Chen Z.Jr."/>
            <person name="Lei X."/>
            <person name="Lai Q."/>
            <person name="Li Y."/>
            <person name="Zhang B."/>
            <person name="Zhang J."/>
            <person name="Zhang H."/>
            <person name="Yang L."/>
            <person name="Zheng W."/>
            <person name="Tian Y."/>
            <person name="Yu Z."/>
            <person name="Xu H.Jr."/>
            <person name="Zheng T."/>
        </authorList>
    </citation>
    <scope>NUCLEOTIDE SEQUENCE [LARGE SCALE GENOMIC DNA]</scope>
    <source>
        <strain evidence="8 9">KD52</strain>
    </source>
</reference>
<sequence length="441" mass="49247">MIHPPDFRNFLPAALVVAALLSLGMVQFQWVKSGIVVEKQLFDRELRQLLEETGAGIAQTPDVAQGILELQRMRRKGQVVPDSLRYGLRLKLEERLRAGLEAQQKRMPFSIALSESIWHYPLLVGDRFDWSEAAAYRTYAYRIEGTLAEACACQLYLHLQLRDFLPHLLERLWLLLALTVLGVAMLLLGFVLLVRKVRREQRLVAVKNDFINTLTHELKTPVFSSSLLLKLAEQALSDSQPEQVKMYLGRLSAENQQLKTQIEQVLELASLEQPVYQLERRALAVAEWLHQTCAAFEPKVKAEGGSLQWSFIGPDGFLTADAGHLSNALANLLDNALKYGGQPPVIQVEAISGPKGLTLKVKDNGDGVPEARQADVFQKFVRLHAGAIQGFGLGLSYVQQVARLHDGQAGMHNHSEGGAVFWLYLPDFEPGETSPKQLQYG</sequence>
<dbReference type="EC" id="2.7.13.3" evidence="2"/>
<evidence type="ECO:0000256" key="6">
    <source>
        <dbReference type="SAM" id="Phobius"/>
    </source>
</evidence>
<gene>
    <name evidence="8" type="ORF">IX84_11130</name>
</gene>
<accession>A0A098SAI6</accession>
<dbReference type="PANTHER" id="PTHR42878">
    <property type="entry name" value="TWO-COMPONENT HISTIDINE KINASE"/>
    <property type="match status" value="1"/>
</dbReference>
<dbReference type="SUPFAM" id="SSF47384">
    <property type="entry name" value="Homodimeric domain of signal transducing histidine kinase"/>
    <property type="match status" value="1"/>
</dbReference>
<dbReference type="SMART" id="SM00388">
    <property type="entry name" value="HisKA"/>
    <property type="match status" value="1"/>
</dbReference>
<name>A0A098SAI6_9BACT</name>
<comment type="catalytic activity">
    <reaction evidence="1">
        <text>ATP + protein L-histidine = ADP + protein N-phospho-L-histidine.</text>
        <dbReference type="EC" id="2.7.13.3"/>
    </reaction>
</comment>
<dbReference type="GO" id="GO:0007234">
    <property type="term" value="P:osmosensory signaling via phosphorelay pathway"/>
    <property type="evidence" value="ECO:0007669"/>
    <property type="project" value="TreeGrafter"/>
</dbReference>
<dbReference type="SMART" id="SM00387">
    <property type="entry name" value="HATPase_c"/>
    <property type="match status" value="1"/>
</dbReference>
<dbReference type="InterPro" id="IPR036890">
    <property type="entry name" value="HATPase_C_sf"/>
</dbReference>
<organism evidence="8 9">
    <name type="scientific">Phaeodactylibacter xiamenensis</name>
    <dbReference type="NCBI Taxonomy" id="1524460"/>
    <lineage>
        <taxon>Bacteria</taxon>
        <taxon>Pseudomonadati</taxon>
        <taxon>Bacteroidota</taxon>
        <taxon>Saprospiria</taxon>
        <taxon>Saprospirales</taxon>
        <taxon>Haliscomenobacteraceae</taxon>
        <taxon>Phaeodactylibacter</taxon>
    </lineage>
</organism>
<evidence type="ECO:0000259" key="7">
    <source>
        <dbReference type="PROSITE" id="PS50109"/>
    </source>
</evidence>
<dbReference type="InterPro" id="IPR004358">
    <property type="entry name" value="Sig_transdc_His_kin-like_C"/>
</dbReference>
<dbReference type="InterPro" id="IPR003661">
    <property type="entry name" value="HisK_dim/P_dom"/>
</dbReference>
<feature type="domain" description="Histidine kinase" evidence="7">
    <location>
        <begin position="213"/>
        <end position="429"/>
    </location>
</feature>
<evidence type="ECO:0000256" key="3">
    <source>
        <dbReference type="ARBA" id="ARBA00022553"/>
    </source>
</evidence>
<keyword evidence="6" id="KW-0812">Transmembrane</keyword>
<proteinExistence type="predicted"/>